<dbReference type="InterPro" id="IPR014031">
    <property type="entry name" value="Ketoacyl_synth_C"/>
</dbReference>
<dbReference type="InterPro" id="IPR049552">
    <property type="entry name" value="PKS_DH_N"/>
</dbReference>
<feature type="domain" description="Ketosynthase family 3 (KS3)" evidence="15">
    <location>
        <begin position="1108"/>
        <end position="1531"/>
    </location>
</feature>
<dbReference type="InterPro" id="IPR050091">
    <property type="entry name" value="PKS_NRPS_Biosynth_Enz"/>
</dbReference>
<feature type="region of interest" description="N-terminal hotdog fold" evidence="12">
    <location>
        <begin position="2500"/>
        <end position="2620"/>
    </location>
</feature>
<dbReference type="GO" id="GO:0031177">
    <property type="term" value="F:phosphopantetheine binding"/>
    <property type="evidence" value="ECO:0007669"/>
    <property type="project" value="InterPro"/>
</dbReference>
<dbReference type="InterPro" id="IPR020806">
    <property type="entry name" value="PKS_PP-bd"/>
</dbReference>
<dbReference type="Gene3D" id="3.40.50.980">
    <property type="match status" value="2"/>
</dbReference>
<keyword evidence="5" id="KW-0596">Phosphopantetheine</keyword>
<keyword evidence="10" id="KW-0511">Multifunctional enzyme</keyword>
<evidence type="ECO:0000256" key="12">
    <source>
        <dbReference type="PROSITE-ProRule" id="PRU01363"/>
    </source>
</evidence>
<dbReference type="InterPro" id="IPR010071">
    <property type="entry name" value="AA_adenyl_dom"/>
</dbReference>
<dbReference type="GO" id="GO:0006633">
    <property type="term" value="P:fatty acid biosynthetic process"/>
    <property type="evidence" value="ECO:0007669"/>
    <property type="project" value="InterPro"/>
</dbReference>
<dbReference type="InterPro" id="IPR020807">
    <property type="entry name" value="PKS_DH"/>
</dbReference>
<dbReference type="InterPro" id="IPR020841">
    <property type="entry name" value="PKS_Beta-ketoAc_synthase_dom"/>
</dbReference>
<comment type="function">
    <text evidence="2">Involved in some intermediate steps for the synthesis of the antibiotic polyketide bacillaene which is involved in secondary metabolism.</text>
</comment>
<comment type="pathway">
    <text evidence="3">Antibiotic biosynthesis; bacillaene biosynthesis.</text>
</comment>
<dbReference type="PANTHER" id="PTHR43775:SF51">
    <property type="entry name" value="INACTIVE PHENOLPHTHIOCEROL SYNTHESIS POLYKETIDE SYNTHASE TYPE I PKS1-RELATED"/>
    <property type="match status" value="1"/>
</dbReference>
<dbReference type="Pfam" id="PF22621">
    <property type="entry name" value="CurL-like_PKS_C"/>
    <property type="match status" value="1"/>
</dbReference>
<dbReference type="SUPFAM" id="SSF56801">
    <property type="entry name" value="Acetyl-CoA synthetase-like"/>
    <property type="match status" value="1"/>
</dbReference>
<dbReference type="GO" id="GO:0017000">
    <property type="term" value="P:antibiotic biosynthetic process"/>
    <property type="evidence" value="ECO:0007669"/>
    <property type="project" value="UniProtKB-KW"/>
</dbReference>
<dbReference type="CDD" id="cd00833">
    <property type="entry name" value="PKS"/>
    <property type="match status" value="1"/>
</dbReference>
<dbReference type="Gene3D" id="3.40.366.10">
    <property type="entry name" value="Malonyl-Coenzyme A Acyl Carrier Protein, domain 2"/>
    <property type="match status" value="1"/>
</dbReference>
<dbReference type="CDD" id="cd12117">
    <property type="entry name" value="A_NRPS_Srf_like"/>
    <property type="match status" value="1"/>
</dbReference>
<accession>A0A2Z2K8H0</accession>
<evidence type="ECO:0000313" key="18">
    <source>
        <dbReference type="Proteomes" id="UP000249890"/>
    </source>
</evidence>
<dbReference type="InterPro" id="IPR006162">
    <property type="entry name" value="Ppantetheine_attach_site"/>
</dbReference>
<dbReference type="Pfam" id="PF08659">
    <property type="entry name" value="KR"/>
    <property type="match status" value="1"/>
</dbReference>
<reference evidence="17 18" key="1">
    <citation type="submission" date="2017-06" db="EMBL/GenBank/DDBJ databases">
        <title>Complete genome sequence of Paenibacillus donghaensis KCTC 13049T isolated from East Sea sediment, South Korea.</title>
        <authorList>
            <person name="Jung B.K."/>
            <person name="Hong S.-J."/>
            <person name="Shin J.-H."/>
        </authorList>
    </citation>
    <scope>NUCLEOTIDE SEQUENCE [LARGE SCALE GENOMIC DNA]</scope>
    <source>
        <strain evidence="17 18">KCTC 13049</strain>
    </source>
</reference>
<dbReference type="InterPro" id="IPR013968">
    <property type="entry name" value="PKS_KR"/>
</dbReference>
<dbReference type="Pfam" id="PF00109">
    <property type="entry name" value="ketoacyl-synt"/>
    <property type="match status" value="1"/>
</dbReference>
<dbReference type="PROSITE" id="PS00012">
    <property type="entry name" value="PHOSPHOPANTETHEINE"/>
    <property type="match status" value="1"/>
</dbReference>
<dbReference type="SMART" id="SM00822">
    <property type="entry name" value="PKS_KR"/>
    <property type="match status" value="1"/>
</dbReference>
<protein>
    <submittedName>
        <fullName evidence="17">Uncharacterized protein</fullName>
    </submittedName>
</protein>
<dbReference type="SMART" id="SM00826">
    <property type="entry name" value="PKS_DH"/>
    <property type="match status" value="1"/>
</dbReference>
<dbReference type="GO" id="GO:0004312">
    <property type="term" value="F:fatty acid synthase activity"/>
    <property type="evidence" value="ECO:0007669"/>
    <property type="project" value="TreeGrafter"/>
</dbReference>
<dbReference type="Gene3D" id="3.40.47.10">
    <property type="match status" value="1"/>
</dbReference>
<evidence type="ECO:0000259" key="15">
    <source>
        <dbReference type="PROSITE" id="PS52004"/>
    </source>
</evidence>
<evidence type="ECO:0000256" key="7">
    <source>
        <dbReference type="ARBA" id="ARBA00022679"/>
    </source>
</evidence>
<dbReference type="Gene3D" id="3.30.559.30">
    <property type="entry name" value="Nonribosomal peptide synthetase, condensation domain"/>
    <property type="match status" value="1"/>
</dbReference>
<keyword evidence="18" id="KW-1185">Reference proteome</keyword>
<dbReference type="SMART" id="SM00825">
    <property type="entry name" value="PKS_KS"/>
    <property type="match status" value="1"/>
</dbReference>
<dbReference type="InterPro" id="IPR049900">
    <property type="entry name" value="PKS_mFAS_DH"/>
</dbReference>
<evidence type="ECO:0000256" key="2">
    <source>
        <dbReference type="ARBA" id="ARBA00003299"/>
    </source>
</evidence>
<dbReference type="Gene3D" id="1.10.1200.10">
    <property type="entry name" value="ACP-like"/>
    <property type="match status" value="1"/>
</dbReference>
<dbReference type="SUPFAM" id="SSF55048">
    <property type="entry name" value="Probable ACP-binding domain of malonyl-CoA ACP transacylase"/>
    <property type="match status" value="1"/>
</dbReference>
<dbReference type="SUPFAM" id="SSF51735">
    <property type="entry name" value="NAD(P)-binding Rossmann-fold domains"/>
    <property type="match status" value="2"/>
</dbReference>
<evidence type="ECO:0000259" key="14">
    <source>
        <dbReference type="PROSITE" id="PS50075"/>
    </source>
</evidence>
<dbReference type="GO" id="GO:0004315">
    <property type="term" value="F:3-oxoacyl-[acyl-carrier-protein] synthase activity"/>
    <property type="evidence" value="ECO:0007669"/>
    <property type="project" value="InterPro"/>
</dbReference>
<dbReference type="EMBL" id="CP021780">
    <property type="protein sequence ID" value="ASA21614.1"/>
    <property type="molecule type" value="Genomic_DNA"/>
</dbReference>
<comment type="similarity">
    <text evidence="11">In the C-terminal section; belongs to the NRP synthetase family.</text>
</comment>
<proteinExistence type="inferred from homology"/>
<dbReference type="InterPro" id="IPR045851">
    <property type="entry name" value="AMP-bd_C_sf"/>
</dbReference>
<keyword evidence="9" id="KW-0045">Antibiotic biosynthesis</keyword>
<dbReference type="Pfam" id="PF21089">
    <property type="entry name" value="PKS_DH_N"/>
    <property type="match status" value="1"/>
</dbReference>
<dbReference type="Gene3D" id="3.40.50.720">
    <property type="entry name" value="NAD(P)-binding Rossmann-like Domain"/>
    <property type="match status" value="1"/>
</dbReference>
<dbReference type="InterPro" id="IPR000873">
    <property type="entry name" value="AMP-dep_synth/lig_dom"/>
</dbReference>
<comment type="caution">
    <text evidence="12">Lacks conserved residue(s) required for the propagation of feature annotation.</text>
</comment>
<evidence type="ECO:0000256" key="5">
    <source>
        <dbReference type="ARBA" id="ARBA00022450"/>
    </source>
</evidence>
<dbReference type="FunFam" id="3.40.50.980:FF:000001">
    <property type="entry name" value="Non-ribosomal peptide synthetase"/>
    <property type="match status" value="1"/>
</dbReference>
<dbReference type="KEGG" id="pdh:B9T62_13045"/>
<sequence>MKFEKNNVQDIWPLRPIQQGMLFHYLQGEHKGEYLEQLVLTLQGQVDNRLFNEAWLAVFRTNDALRSVFKWEGLRTPVQVVLRNSEPLPTIYDFTGGVIPEELRSAMTSAYPQILQQKANAEELMERTAEIIGKRDRAMRFDLTRETLRIVLCKFDGECRLFLTYHHILLDGWSLGIMLEEWLHAYRALAEGHTPAHPAKPGMKVYLAAVKSSRVPEREAEYWADYLRDYEIKQTIQPFYKPRRLGFKRISLNIPKTAALLLRQFCQNSGMSVATLMNGAWGLLLQRFKHVDDIVFGTTVSGRGVNLTGIESLVGLLINTVPFRVSSGTSVSVQEYFANVQASIAARRPHEMAGLTEIRGYAGIQGTEELFDTLVVMENYPLDKVLLERPSAELTTNGLPDKTPLSFSSFEMNEHTHYPLTLLIRESGGFELEFIYDQEIYEYFVVNQMSQCFVQLLQNLAAQPEAKLANIRMAEPDALKLNGLLSPTRPQELFREQSIPQWFGIMARSHPQQIAITHEEVQWTYAELDQMSDRVAAALIRRGAGPEQCIGIQSPRCPETIMGLLAILKSGAAYVALHPDYPEERIRFMIQDSGMRLMLSDTLNRTSFLKSMGVETLCYQDILANEDQVTLDSIHSQHADGHRLACVIYTSGSTGQPKGVMIEHRGIVRLVKHTEFVQIGPQDVILPTSPFEFDASNFEIWGALLNGASLYLMVQDKLLMPRLLKETLLQQKVSLMWMTTALFNQMASVDASLFGSLRCLIVGGDTLSPPQISKVRQASPALRLINGYGPSENSVLSTTFEIERDYEARIPIGKPVTSSSAYIMDRDQQFLPVGAIGELCVGLEGVARGYLNNPELTEAKFIPDPLYPEYKMYRTGDLARWLPDGTIDFLGRVDNQVKVRGYRIELQEIEHELSRMAGIDACTVIVIQTSDREKELAAYFVANDHLEAGSVRKALLERLPAYAVPTRYMQLSALPLTINGKVDKKALRNLPFPSSDIGSTPVRSLAFMEITVLEAWKEALGVERIGLDDPFFDIGGNSLLTIRISEKLRASTGKEVSVTDIFRYPTVRELAAYISAKHTADDAPNGTDHADVTPQAVHQPQEAAPATTSDIAVIGLASRFPGAADPVSYWHNLRDGKESISFFSDEELRAAGVTETLLRDSRYVKAKGVLEDIEYFDAGLFNYSPQEAELMDPQLRILHELAWASLEDAAYDPMKYPGAIGLFVGATVHLNWVNRLFDSLEDDTERWRAANLNVHSLSTPISYKLNLKGPSITVETACSSSLVAVHLACSSLMRGESDLALAGGVSVTVPKKSGYTYQEGMIRSPDGHCKAFDADAKGTVSGDGAGLVVLKRLDQAVRDGDQIYAVIKGSAINNDGTRKAGFTAPSVNGQQDVVTAALEAASVSADSISYIETHGTGTPLGDPIEIEALSGLFPASLGTRTAIGSVKTNIGHLDAAAGIAGFIKTVLALHHKQLPPSLHYKQANPAISFDRSSLYVNTSLQAWLPPEGYPLRAGVSSFGIGGTNAHIVLEQAPIAAAADLANMQKRSEGSPELFLLSAATEEALLQKTEDLLGYLESAEGQDQQLADIAYTLNTGRQELGFRVAVVAADSAELAAGLHDWQHGAGNTARIKDAVHVVFAFPGQGTQYVGMARNLYDTQLVFRQEMDRCLELASPLMKTDLRSTWLTRQGLNSGESALPGTKLNAIDQTEIAQPLLFMVEYALTRLLQHWGIHQAAMIGHSLGEYTAACIAGVLTLEEAIRLVIRRSSLMQQMDRGEMISVALGQETLLPLLNEQQDLSVAATNSPELTVISGPATSIRTLSAELQRTGHEPVRLQVSHAFHSAMMEPMLSSYSTVFQEINLMAPAIPYISNVTGEFITSEQAVDPEYYVNHVRQTVKFMEGVSTLAKQLEPVFLEVGPGRTLGQLIRRHPEVAMNCPVLGLMPRASEVQSADVHLLQALGGLWMSGVAINWEKVYENRKGRRVSLPGYPFEKQYYWKYQQLAADIVHADALHNRKRPVSEWAYVPDWNEIAGSADSNSLDKRTVRNGQTVLLFSERSALAGQLADRLEEQGDQCIMVYPEETFQCESAAAYTLDPGNPAHYTHLFERLAEAGTQQPERMIHLWSLGDHQAVSLAQTQVAACRNGEDLGGLQVLNRCLCSVLELVRAAGIAAQGSPLDLTLVTNQMERVRPGDKVDPLKATLLGIASVIPLEYPHIRVHTLDLDPESTDVCPGLLLAPSYEGENRKFSLLPIRQALRGSRRYEHGFKRLPLPKRSLPSRALHKGGAYLITGGLSGIGLALATYLAIQYQAKLVLVGRNPRPIQHRLEQLRDAGAQVHVEYADVADQASMERVMLALMDRFGQLDGVFHAAGVADGNMIHIATREQISAVLRPKIAGTLALYEVLSAMKQPPAFLLLFSSISGSFGAFGQSGYAAANAFLDSFARAHAGNSSPMRVVSMDWDAWSETGMAVEAVNRYNGSEAKHDTDAFKEVPADLPLSTAHPLLTSRSMAAGNRQTVYVSRLSAEHHWVLDEHRMLGTSIFPGTGYVEILRASFEDLTGEPGLNIAELFFVKPLVVDETCELRTVWSPSDGGWEFSMLSLGAGGEWIQHATGHAERMEGQASRMLSEAELEELQQRLQAATVPAMSEQFREGQKVRLQYGPHWSNVRRVFRGRVRPSPNYPSQTSRRRTRLSMESILR</sequence>
<dbReference type="InterPro" id="IPR001227">
    <property type="entry name" value="Ac_transferase_dom_sf"/>
</dbReference>
<dbReference type="InterPro" id="IPR057326">
    <property type="entry name" value="KR_dom"/>
</dbReference>
<dbReference type="Gene3D" id="3.30.70.3290">
    <property type="match status" value="1"/>
</dbReference>
<dbReference type="SUPFAM" id="SSF53901">
    <property type="entry name" value="Thiolase-like"/>
    <property type="match status" value="1"/>
</dbReference>
<dbReference type="PROSITE" id="PS00455">
    <property type="entry name" value="AMP_BINDING"/>
    <property type="match status" value="1"/>
</dbReference>
<evidence type="ECO:0000313" key="17">
    <source>
        <dbReference type="EMBL" id="ASA21614.1"/>
    </source>
</evidence>
<evidence type="ECO:0000256" key="3">
    <source>
        <dbReference type="ARBA" id="ARBA00004789"/>
    </source>
</evidence>
<dbReference type="Gene3D" id="3.10.129.110">
    <property type="entry name" value="Polyketide synthase dehydratase"/>
    <property type="match status" value="1"/>
</dbReference>
<evidence type="ECO:0000256" key="10">
    <source>
        <dbReference type="ARBA" id="ARBA00023268"/>
    </source>
</evidence>
<dbReference type="Pfam" id="PF00668">
    <property type="entry name" value="Condensation"/>
    <property type="match status" value="1"/>
</dbReference>
<feature type="domain" description="PKS/mFAS DH" evidence="16">
    <location>
        <begin position="2500"/>
        <end position="2697"/>
    </location>
</feature>
<dbReference type="SUPFAM" id="SSF52151">
    <property type="entry name" value="FabD/lysophospholipase-like"/>
    <property type="match status" value="1"/>
</dbReference>
<gene>
    <name evidence="17" type="ORF">B9T62_13045</name>
</gene>
<feature type="domain" description="Carrier" evidence="14">
    <location>
        <begin position="1003"/>
        <end position="1078"/>
    </location>
</feature>
<dbReference type="Pfam" id="PF00550">
    <property type="entry name" value="PP-binding"/>
    <property type="match status" value="1"/>
</dbReference>
<dbReference type="OrthoDB" id="9765680at2"/>
<dbReference type="PROSITE" id="PS00606">
    <property type="entry name" value="KS3_1"/>
    <property type="match status" value="1"/>
</dbReference>
<dbReference type="InterPro" id="IPR001242">
    <property type="entry name" value="Condensation_dom"/>
</dbReference>
<dbReference type="Pfam" id="PF02801">
    <property type="entry name" value="Ketoacyl-synt_C"/>
    <property type="match status" value="1"/>
</dbReference>
<feature type="region of interest" description="C-terminal hotdog fold" evidence="12">
    <location>
        <begin position="2634"/>
        <end position="2697"/>
    </location>
</feature>
<organism evidence="17 18">
    <name type="scientific">Paenibacillus donghaensis</name>
    <dbReference type="NCBI Taxonomy" id="414771"/>
    <lineage>
        <taxon>Bacteria</taxon>
        <taxon>Bacillati</taxon>
        <taxon>Bacillota</taxon>
        <taxon>Bacilli</taxon>
        <taxon>Bacillales</taxon>
        <taxon>Paenibacillaceae</taxon>
        <taxon>Paenibacillus</taxon>
    </lineage>
</organism>
<dbReference type="Gene3D" id="2.30.38.10">
    <property type="entry name" value="Luciferase, Domain 3"/>
    <property type="match status" value="1"/>
</dbReference>
<dbReference type="SUPFAM" id="SSF47336">
    <property type="entry name" value="ACP-like"/>
    <property type="match status" value="1"/>
</dbReference>
<evidence type="ECO:0000256" key="8">
    <source>
        <dbReference type="ARBA" id="ARBA00022737"/>
    </source>
</evidence>
<evidence type="ECO:0000256" key="11">
    <source>
        <dbReference type="ARBA" id="ARBA00029443"/>
    </source>
</evidence>
<dbReference type="InterPro" id="IPR049490">
    <property type="entry name" value="C883_1060-like_KR_N"/>
</dbReference>
<evidence type="ECO:0000256" key="9">
    <source>
        <dbReference type="ARBA" id="ARBA00023194"/>
    </source>
</evidence>
<dbReference type="Gene3D" id="3.30.300.30">
    <property type="match status" value="1"/>
</dbReference>
<dbReference type="InterPro" id="IPR036291">
    <property type="entry name" value="NAD(P)-bd_dom_sf"/>
</dbReference>
<comment type="cofactor">
    <cofactor evidence="1">
        <name>pantetheine 4'-phosphate</name>
        <dbReference type="ChEBI" id="CHEBI:47942"/>
    </cofactor>
</comment>
<name>A0A2Z2K8H0_9BACL</name>
<dbReference type="RefSeq" id="WP_087915623.1">
    <property type="nucleotide sequence ID" value="NZ_CP021780.1"/>
</dbReference>
<keyword evidence="7" id="KW-0808">Transferase</keyword>
<dbReference type="PROSITE" id="PS52019">
    <property type="entry name" value="PKS_MFAS_DH"/>
    <property type="match status" value="1"/>
</dbReference>
<dbReference type="InterPro" id="IPR016035">
    <property type="entry name" value="Acyl_Trfase/lysoPLipase"/>
</dbReference>
<feature type="region of interest" description="Disordered" evidence="13">
    <location>
        <begin position="2673"/>
        <end position="2697"/>
    </location>
</feature>
<dbReference type="InterPro" id="IPR009081">
    <property type="entry name" value="PP-bd_ACP"/>
</dbReference>
<dbReference type="InterPro" id="IPR016039">
    <property type="entry name" value="Thiolase-like"/>
</dbReference>
<dbReference type="SMART" id="SM00827">
    <property type="entry name" value="PKS_AT"/>
    <property type="match status" value="1"/>
</dbReference>
<dbReference type="Pfam" id="PF21394">
    <property type="entry name" value="Beta-ketacyl_N"/>
    <property type="match status" value="1"/>
</dbReference>
<dbReference type="UniPathway" id="UPA01003"/>
<dbReference type="InterPro" id="IPR036736">
    <property type="entry name" value="ACP-like_sf"/>
</dbReference>
<dbReference type="CDD" id="cd08953">
    <property type="entry name" value="KR_2_SDR_x"/>
    <property type="match status" value="1"/>
</dbReference>
<dbReference type="InterPro" id="IPR014043">
    <property type="entry name" value="Acyl_transferase_dom"/>
</dbReference>
<dbReference type="InterPro" id="IPR018201">
    <property type="entry name" value="Ketoacyl_synth_AS"/>
</dbReference>
<dbReference type="PANTHER" id="PTHR43775">
    <property type="entry name" value="FATTY ACID SYNTHASE"/>
    <property type="match status" value="1"/>
</dbReference>
<dbReference type="PROSITE" id="PS52004">
    <property type="entry name" value="KS3_2"/>
    <property type="match status" value="1"/>
</dbReference>
<evidence type="ECO:0000259" key="16">
    <source>
        <dbReference type="PROSITE" id="PS52019"/>
    </source>
</evidence>
<evidence type="ECO:0000256" key="1">
    <source>
        <dbReference type="ARBA" id="ARBA00001957"/>
    </source>
</evidence>
<dbReference type="InterPro" id="IPR020845">
    <property type="entry name" value="AMP-binding_CS"/>
</dbReference>
<dbReference type="InterPro" id="IPR023213">
    <property type="entry name" value="CAT-like_dom_sf"/>
</dbReference>
<dbReference type="Pfam" id="PF00501">
    <property type="entry name" value="AMP-binding"/>
    <property type="match status" value="1"/>
</dbReference>
<evidence type="ECO:0000256" key="4">
    <source>
        <dbReference type="ARBA" id="ARBA00006432"/>
    </source>
</evidence>
<dbReference type="Pfam" id="PF00698">
    <property type="entry name" value="Acyl_transf_1"/>
    <property type="match status" value="1"/>
</dbReference>
<keyword evidence="8" id="KW-0677">Repeat</keyword>
<dbReference type="SUPFAM" id="SSF52777">
    <property type="entry name" value="CoA-dependent acyltransferases"/>
    <property type="match status" value="2"/>
</dbReference>
<dbReference type="InterPro" id="IPR016036">
    <property type="entry name" value="Malonyl_transacylase_ACP-bd"/>
</dbReference>
<comment type="similarity">
    <text evidence="4">Belongs to the ATP-dependent AMP-binding enzyme family.</text>
</comment>
<dbReference type="NCBIfam" id="TIGR01733">
    <property type="entry name" value="AA-adenyl-dom"/>
    <property type="match status" value="1"/>
</dbReference>
<dbReference type="PROSITE" id="PS50075">
    <property type="entry name" value="CARRIER"/>
    <property type="match status" value="1"/>
</dbReference>
<dbReference type="InterPro" id="IPR042104">
    <property type="entry name" value="PKS_dehydratase_sf"/>
</dbReference>
<dbReference type="Proteomes" id="UP000249890">
    <property type="component" value="Chromosome"/>
</dbReference>
<dbReference type="Gene3D" id="3.30.559.10">
    <property type="entry name" value="Chloramphenicol acetyltransferase-like domain"/>
    <property type="match status" value="1"/>
</dbReference>
<dbReference type="InterPro" id="IPR014030">
    <property type="entry name" value="Ketoacyl_synth_N"/>
</dbReference>
<dbReference type="SMART" id="SM00823">
    <property type="entry name" value="PKS_PP"/>
    <property type="match status" value="1"/>
</dbReference>
<evidence type="ECO:0000256" key="6">
    <source>
        <dbReference type="ARBA" id="ARBA00022553"/>
    </source>
</evidence>
<evidence type="ECO:0000256" key="13">
    <source>
        <dbReference type="SAM" id="MobiDB-lite"/>
    </source>
</evidence>
<keyword evidence="6" id="KW-0597">Phosphoprotein</keyword>